<evidence type="ECO:0000313" key="2">
    <source>
        <dbReference type="EMBL" id="UOO96596.1"/>
    </source>
</evidence>
<dbReference type="EMBL" id="BAAADN010000005">
    <property type="protein sequence ID" value="GAA0451647.1"/>
    <property type="molecule type" value="Genomic_DNA"/>
</dbReference>
<dbReference type="EMBL" id="CP095006">
    <property type="protein sequence ID" value="UOO96596.1"/>
    <property type="molecule type" value="Genomic_DNA"/>
</dbReference>
<dbReference type="Proteomes" id="UP001500962">
    <property type="component" value="Unassembled WGS sequence"/>
</dbReference>
<evidence type="ECO:0000313" key="1">
    <source>
        <dbReference type="EMBL" id="GAA0451647.1"/>
    </source>
</evidence>
<name>A0AAV3SDH3_HALDO</name>
<proteinExistence type="predicted"/>
<gene>
    <name evidence="1" type="ORF">GCM10008985_04120</name>
    <name evidence="2" type="ORF">MUK72_15480</name>
</gene>
<accession>A0AAV3SDH3</accession>
<geneLocation type="plasmid" evidence="2 3">
    <name>unnamed1</name>
</geneLocation>
<keyword evidence="3" id="KW-1185">Reference proteome</keyword>
<organism evidence="1 4">
    <name type="scientific">Halococcus dombrowskii</name>
    <dbReference type="NCBI Taxonomy" id="179637"/>
    <lineage>
        <taxon>Archaea</taxon>
        <taxon>Methanobacteriati</taxon>
        <taxon>Methanobacteriota</taxon>
        <taxon>Stenosarchaea group</taxon>
        <taxon>Halobacteria</taxon>
        <taxon>Halobacteriales</taxon>
        <taxon>Halococcaceae</taxon>
        <taxon>Halococcus</taxon>
    </lineage>
</organism>
<keyword evidence="2" id="KW-0614">Plasmid</keyword>
<dbReference type="RefSeq" id="WP_244705460.1">
    <property type="nucleotide sequence ID" value="NZ_BAAADN010000005.1"/>
</dbReference>
<dbReference type="KEGG" id="hdo:MUK72_15480"/>
<reference evidence="1" key="3">
    <citation type="submission" date="2023-12" db="EMBL/GenBank/DDBJ databases">
        <authorList>
            <person name="Sun Q."/>
            <person name="Inoue M."/>
        </authorList>
    </citation>
    <scope>NUCLEOTIDE SEQUENCE</scope>
    <source>
        <strain evidence="1">JCM 12289</strain>
    </source>
</reference>
<dbReference type="GeneID" id="71763278"/>
<dbReference type="Proteomes" id="UP000830542">
    <property type="component" value="Plasmid unnamed1"/>
</dbReference>
<sequence>MPQNPRTPLSATAKEALEYLTDAIPDREEQGCPRDEAHQFLVDDEAFSHKQAERAIHQLLMRGYLYEVEGQLFVTP</sequence>
<reference evidence="1" key="1">
    <citation type="journal article" date="2014" name="Int. J. Syst. Evol. Microbiol.">
        <title>Complete genome sequence of Corynebacterium casei LMG S-19264T (=DSM 44701T), isolated from a smear-ripened cheese.</title>
        <authorList>
            <consortium name="US DOE Joint Genome Institute (JGI-PGF)"/>
            <person name="Walter F."/>
            <person name="Albersmeier A."/>
            <person name="Kalinowski J."/>
            <person name="Ruckert C."/>
        </authorList>
    </citation>
    <scope>NUCLEOTIDE SEQUENCE</scope>
    <source>
        <strain evidence="1">JCM 12289</strain>
    </source>
</reference>
<evidence type="ECO:0000313" key="4">
    <source>
        <dbReference type="Proteomes" id="UP001500962"/>
    </source>
</evidence>
<dbReference type="AlphaFoldDB" id="A0AAV3SDH3"/>
<protein>
    <submittedName>
        <fullName evidence="1">Uncharacterized protein</fullName>
    </submittedName>
</protein>
<reference evidence="2" key="2">
    <citation type="submission" date="2022-04" db="EMBL/GenBank/DDBJ databases">
        <title>Sequencing and genomic assembly of Halococcus dombrowskii.</title>
        <authorList>
            <person name="Lim S.W."/>
            <person name="MacLea K.S."/>
        </authorList>
    </citation>
    <scope>NUCLEOTIDE SEQUENCE</scope>
    <source>
        <strain evidence="2">H4</strain>
        <plasmid evidence="2">unnamed1</plasmid>
    </source>
</reference>
<evidence type="ECO:0000313" key="3">
    <source>
        <dbReference type="Proteomes" id="UP000830542"/>
    </source>
</evidence>